<evidence type="ECO:0000256" key="1">
    <source>
        <dbReference type="SAM" id="MobiDB-lite"/>
    </source>
</evidence>
<sequence length="109" mass="11052">MHDLTKRALAAAFALAALGTPAALVTINPAVAQAACSNGEEEDQFTTQCTPFLVPNSPDSEGFTTTAANPDIPEIDGIPCTGADSGACIGLSEDQIPQVTPHVTISSSP</sequence>
<comment type="caution">
    <text evidence="3">The sequence shown here is derived from an EMBL/GenBank/DDBJ whole genome shotgun (WGS) entry which is preliminary data.</text>
</comment>
<evidence type="ECO:0008006" key="5">
    <source>
        <dbReference type="Google" id="ProtNLM"/>
    </source>
</evidence>
<dbReference type="EMBL" id="BCSY01000069">
    <property type="protein sequence ID" value="GAS97118.1"/>
    <property type="molecule type" value="Genomic_DNA"/>
</dbReference>
<evidence type="ECO:0000313" key="4">
    <source>
        <dbReference type="Proteomes" id="UP000069443"/>
    </source>
</evidence>
<feature type="region of interest" description="Disordered" evidence="1">
    <location>
        <begin position="50"/>
        <end position="77"/>
    </location>
</feature>
<feature type="signal peptide" evidence="2">
    <location>
        <begin position="1"/>
        <end position="22"/>
    </location>
</feature>
<organism evidence="3 4">
    <name type="scientific">Mycolicibacterium canariasense</name>
    <name type="common">Mycobacterium canariasense</name>
    <dbReference type="NCBI Taxonomy" id="228230"/>
    <lineage>
        <taxon>Bacteria</taxon>
        <taxon>Bacillati</taxon>
        <taxon>Actinomycetota</taxon>
        <taxon>Actinomycetes</taxon>
        <taxon>Mycobacteriales</taxon>
        <taxon>Mycobacteriaceae</taxon>
        <taxon>Mycolicibacterium</taxon>
    </lineage>
</organism>
<accession>A0A100WFX9</accession>
<gene>
    <name evidence="3" type="ORF">RMCC_4084</name>
</gene>
<evidence type="ECO:0000256" key="2">
    <source>
        <dbReference type="SAM" id="SignalP"/>
    </source>
</evidence>
<proteinExistence type="predicted"/>
<keyword evidence="2" id="KW-0732">Signal</keyword>
<dbReference type="Proteomes" id="UP000069443">
    <property type="component" value="Unassembled WGS sequence"/>
</dbReference>
<feature type="chain" id="PRO_5038894651" description="Intersectin-EH binding protein Ibp1" evidence="2">
    <location>
        <begin position="23"/>
        <end position="109"/>
    </location>
</feature>
<keyword evidence="4" id="KW-1185">Reference proteome</keyword>
<reference evidence="4" key="1">
    <citation type="journal article" date="2016" name="Genome Announc.">
        <title>Draft Genome Sequences of Five Rapidly Growing Mycobacterium Species, M. thermoresistibile, M. fortuitum subsp. acetamidolyticum, M. canariasense, M. brisbanense, and M. novocastrense.</title>
        <authorList>
            <person name="Katahira K."/>
            <person name="Ogura Y."/>
            <person name="Gotoh Y."/>
            <person name="Hayashi T."/>
        </authorList>
    </citation>
    <scope>NUCLEOTIDE SEQUENCE [LARGE SCALE GENOMIC DNA]</scope>
    <source>
        <strain evidence="4">JCM15298</strain>
    </source>
</reference>
<protein>
    <recommendedName>
        <fullName evidence="5">Intersectin-EH binding protein Ibp1</fullName>
    </recommendedName>
</protein>
<reference evidence="4" key="2">
    <citation type="submission" date="2016-02" db="EMBL/GenBank/DDBJ databases">
        <title>Draft genome sequence of five rapidly growing Mycobacterium species.</title>
        <authorList>
            <person name="Katahira K."/>
            <person name="Gotou Y."/>
            <person name="Iida K."/>
            <person name="Ogura Y."/>
            <person name="Hayashi T."/>
        </authorList>
    </citation>
    <scope>NUCLEOTIDE SEQUENCE [LARGE SCALE GENOMIC DNA]</scope>
    <source>
        <strain evidence="4">JCM15298</strain>
    </source>
</reference>
<name>A0A100WFX9_MYCCR</name>
<evidence type="ECO:0000313" key="3">
    <source>
        <dbReference type="EMBL" id="GAS97118.1"/>
    </source>
</evidence>
<dbReference type="AlphaFoldDB" id="A0A100WFX9"/>
<feature type="compositionally biased region" description="Polar residues" evidence="1">
    <location>
        <begin position="57"/>
        <end position="68"/>
    </location>
</feature>
<dbReference type="RefSeq" id="WP_062658054.1">
    <property type="nucleotide sequence ID" value="NZ_BCSY01000069.1"/>
</dbReference>